<dbReference type="EMBL" id="GGEC01030078">
    <property type="protein sequence ID" value="MBX10562.1"/>
    <property type="molecule type" value="Transcribed_RNA"/>
</dbReference>
<protein>
    <submittedName>
        <fullName evidence="1">Outer envelope protein 80ic isoform X2</fullName>
    </submittedName>
</protein>
<dbReference type="AlphaFoldDB" id="A0A2P2KXW0"/>
<accession>A0A2P2KXW0</accession>
<evidence type="ECO:0000313" key="1">
    <source>
        <dbReference type="EMBL" id="MBX10562.1"/>
    </source>
</evidence>
<proteinExistence type="predicted"/>
<name>A0A2P2KXW0_RHIMU</name>
<organism evidence="1">
    <name type="scientific">Rhizophora mucronata</name>
    <name type="common">Asiatic mangrove</name>
    <dbReference type="NCBI Taxonomy" id="61149"/>
    <lineage>
        <taxon>Eukaryota</taxon>
        <taxon>Viridiplantae</taxon>
        <taxon>Streptophyta</taxon>
        <taxon>Embryophyta</taxon>
        <taxon>Tracheophyta</taxon>
        <taxon>Spermatophyta</taxon>
        <taxon>Magnoliopsida</taxon>
        <taxon>eudicotyledons</taxon>
        <taxon>Gunneridae</taxon>
        <taxon>Pentapetalae</taxon>
        <taxon>rosids</taxon>
        <taxon>fabids</taxon>
        <taxon>Malpighiales</taxon>
        <taxon>Rhizophoraceae</taxon>
        <taxon>Rhizophora</taxon>
    </lineage>
</organism>
<sequence>MDFALSVHSATSMLTMPSIHFNKKPSTLASATLLHECLKA</sequence>
<keyword evidence="1" id="KW-0946">Virion</keyword>
<keyword evidence="1" id="KW-0261">Viral envelope protein</keyword>
<reference evidence="1" key="1">
    <citation type="submission" date="2018-02" db="EMBL/GenBank/DDBJ databases">
        <title>Rhizophora mucronata_Transcriptome.</title>
        <authorList>
            <person name="Meera S.P."/>
            <person name="Sreeshan A."/>
            <person name="Augustine A."/>
        </authorList>
    </citation>
    <scope>NUCLEOTIDE SEQUENCE</scope>
    <source>
        <tissue evidence="1">Leaf</tissue>
    </source>
</reference>